<protein>
    <submittedName>
        <fullName evidence="3">Uncharacterized protein</fullName>
    </submittedName>
</protein>
<proteinExistence type="predicted"/>
<evidence type="ECO:0000256" key="1">
    <source>
        <dbReference type="SAM" id="MobiDB-lite"/>
    </source>
</evidence>
<name>A0A2G3DTH0_9FIRM</name>
<reference evidence="3 4" key="2">
    <citation type="submission" date="2017-10" db="EMBL/GenBank/DDBJ databases">
        <authorList>
            <person name="Banno H."/>
            <person name="Chua N.-H."/>
        </authorList>
    </citation>
    <scope>NUCLEOTIDE SEQUENCE [LARGE SCALE GENOMIC DNA]</scope>
    <source>
        <strain evidence="3 4">JK626</strain>
    </source>
</reference>
<feature type="region of interest" description="Disordered" evidence="1">
    <location>
        <begin position="492"/>
        <end position="531"/>
    </location>
</feature>
<organism evidence="3 4">
    <name type="scientific">Pseudobutyrivibrio ruminis</name>
    <dbReference type="NCBI Taxonomy" id="46206"/>
    <lineage>
        <taxon>Bacteria</taxon>
        <taxon>Bacillati</taxon>
        <taxon>Bacillota</taxon>
        <taxon>Clostridia</taxon>
        <taxon>Lachnospirales</taxon>
        <taxon>Lachnospiraceae</taxon>
        <taxon>Pseudobutyrivibrio</taxon>
    </lineage>
</organism>
<evidence type="ECO:0000256" key="2">
    <source>
        <dbReference type="SAM" id="SignalP"/>
    </source>
</evidence>
<keyword evidence="2" id="KW-0732">Signal</keyword>
<feature type="signal peptide" evidence="2">
    <location>
        <begin position="1"/>
        <end position="20"/>
    </location>
</feature>
<comment type="caution">
    <text evidence="3">The sequence shown here is derived from an EMBL/GenBank/DDBJ whole genome shotgun (WGS) entry which is preliminary data.</text>
</comment>
<reference evidence="3 4" key="1">
    <citation type="submission" date="2017-10" db="EMBL/GenBank/DDBJ databases">
        <title>Resolving the taxonomy of Roseburia spp., Eubacterium rectale and Agathobacter spp. through phylogenomic analysis.</title>
        <authorList>
            <person name="Sheridan P.O."/>
            <person name="Walker A.W."/>
            <person name="Duncan S.H."/>
            <person name="Scott K.P."/>
            <person name="Toole P.W.O."/>
            <person name="Luis P."/>
            <person name="Flint H.J."/>
        </authorList>
    </citation>
    <scope>NUCLEOTIDE SEQUENCE [LARGE SCALE GENOMIC DNA]</scope>
    <source>
        <strain evidence="3 4">JK626</strain>
    </source>
</reference>
<dbReference type="Proteomes" id="UP000225889">
    <property type="component" value="Unassembled WGS sequence"/>
</dbReference>
<gene>
    <name evidence="3" type="ORF">CSX01_10915</name>
</gene>
<dbReference type="AlphaFoldDB" id="A0A2G3DTH0"/>
<evidence type="ECO:0000313" key="3">
    <source>
        <dbReference type="EMBL" id="PHU34322.1"/>
    </source>
</evidence>
<sequence length="531" mass="59915">MKKKIFATFLAAICTMPLTACSLGKLTAQATDFVGSVTGNSKESEDLQADENASTGVDINSLESDEFYVLHNGVYYPAWGANANYEQKEEPSDYVPADPSTRQLYYSEEEEKNIPTLYLEKGDKLIYYKDTDAVDYITFERYQDLGYTVPIYNIHATTGDTRYYIDLDEEMGCILPGSSLENIEKDVIEGQNITLSNIGRLDITKDIIRSSIELEGTDSTGSAYEEIDLKSKILKGCVKDETYDLEVYDGTNYLHYLATCNMHAFEQYEIYKSTDVTPLRASAWEVDIPDYFVTGYYRLFAKCIGSSSYTGLVRIVVGMDSYDNDDAESFNKPLLILDDGHRDIAKGAYSETEDLNSWSSTTAAQESLGYITDEDTVDKTQVATNQSTLKEVSMQTYNLTLMENENCTIKINPSEIDASGDVYLLVEDTVKQLTYDRIYNTYTLDIKGDGKCYTLVVAGLWHTYDINLTNIKSTPDSESLSVFPSYLQVFPSLDEVESEDNEEDNDNEDDDEEKNDNEEIENNEESYPNEQ</sequence>
<feature type="compositionally biased region" description="Acidic residues" evidence="1">
    <location>
        <begin position="494"/>
        <end position="524"/>
    </location>
</feature>
<accession>A0A2G3DTH0</accession>
<feature type="chain" id="PRO_5039562545" evidence="2">
    <location>
        <begin position="21"/>
        <end position="531"/>
    </location>
</feature>
<evidence type="ECO:0000313" key="4">
    <source>
        <dbReference type="Proteomes" id="UP000225889"/>
    </source>
</evidence>
<dbReference type="EMBL" id="PDYF01000028">
    <property type="protein sequence ID" value="PHU34322.1"/>
    <property type="molecule type" value="Genomic_DNA"/>
</dbReference>